<organism evidence="2 3">
    <name type="scientific">Streptomyces coeruleorubidus</name>
    <dbReference type="NCBI Taxonomy" id="116188"/>
    <lineage>
        <taxon>Bacteria</taxon>
        <taxon>Bacillati</taxon>
        <taxon>Actinomycetota</taxon>
        <taxon>Actinomycetes</taxon>
        <taxon>Kitasatosporales</taxon>
        <taxon>Streptomycetaceae</taxon>
        <taxon>Streptomyces</taxon>
    </lineage>
</organism>
<dbReference type="RefSeq" id="WP_317926614.1">
    <property type="nucleotide sequence ID" value="NZ_CP137524.1"/>
</dbReference>
<reference evidence="2 3" key="2">
    <citation type="journal article" date="2024" name="Microb. Biotechnol.">
        <title>The involvement of multiple ABC transporters in daunorubicin efflux in Streptomyces coeruleorubidus.</title>
        <authorList>
            <person name="Dong J."/>
            <person name="Ning J."/>
            <person name="Tian Y."/>
            <person name="Li H."/>
            <person name="Chen H."/>
            <person name="Guan W."/>
        </authorList>
    </citation>
    <scope>NUCLEOTIDE SEQUENCE [LARGE SCALE GENOMIC DNA]</scope>
    <source>
        <strain evidence="2 3">CICC 11043</strain>
    </source>
</reference>
<sequence>MANGVALLHGTLPAVRPSDLPKALQFCANIDAYHQEGAQRSWVAEQLPDGCHIADTEREMLHGVLITPRNELPRLHNDVTGSDLGAAEQWLWNMLYATEYPPPLEAEEELRELNLRLPTAIRGVAGARGLSLVGTAADPNPAQPQNYQYYDASSFHLATLQSDALALARLQHIVLDAFGREVVRIGQREPRRRKVGQLERDLLIFRRSYWSADFGRQAVCTAIIRNYQRNTGLPEALHSLVGDLGELSRQVQAAETETTNAILGLLAAVGLPLATGLAIWQGLPQAGATSLYRTLGITCLTTVFLMGTFPGLRSLFVTLFRHRRRRR</sequence>
<feature type="transmembrane region" description="Helical" evidence="1">
    <location>
        <begin position="262"/>
        <end position="283"/>
    </location>
</feature>
<dbReference type="EMBL" id="CP137524">
    <property type="protein sequence ID" value="WOT36814.1"/>
    <property type="molecule type" value="Genomic_DNA"/>
</dbReference>
<keyword evidence="1" id="KW-1133">Transmembrane helix</keyword>
<evidence type="ECO:0000313" key="3">
    <source>
        <dbReference type="Proteomes" id="UP001305002"/>
    </source>
</evidence>
<feature type="transmembrane region" description="Helical" evidence="1">
    <location>
        <begin position="295"/>
        <end position="320"/>
    </location>
</feature>
<keyword evidence="3" id="KW-1185">Reference proteome</keyword>
<name>A0ABZ0KGC5_STRC4</name>
<keyword evidence="1" id="KW-0472">Membrane</keyword>
<reference evidence="2 3" key="1">
    <citation type="journal article" date="2021" name="J. Microbiol. Biotechnol.">
        <title>An Efficient Markerless Deletion System Suitable for the Industrial Strains of Streptomyces.</title>
        <authorList>
            <person name="Dong J."/>
            <person name="Wei J."/>
            <person name="Li H."/>
            <person name="Zhao S."/>
            <person name="Guan W."/>
        </authorList>
    </citation>
    <scope>NUCLEOTIDE SEQUENCE [LARGE SCALE GENOMIC DNA]</scope>
    <source>
        <strain evidence="2 3">CICC 11043</strain>
    </source>
</reference>
<accession>A0ABZ0KGC5</accession>
<proteinExistence type="predicted"/>
<evidence type="ECO:0000313" key="2">
    <source>
        <dbReference type="EMBL" id="WOT36814.1"/>
    </source>
</evidence>
<evidence type="ECO:0008006" key="4">
    <source>
        <dbReference type="Google" id="ProtNLM"/>
    </source>
</evidence>
<protein>
    <recommendedName>
        <fullName evidence="4">CorA-like Mg2+ transporter protein</fullName>
    </recommendedName>
</protein>
<dbReference type="Proteomes" id="UP001305002">
    <property type="component" value="Chromosome"/>
</dbReference>
<gene>
    <name evidence="2" type="ORF">R5U08_22990</name>
</gene>
<keyword evidence="1" id="KW-0812">Transmembrane</keyword>
<evidence type="ECO:0000256" key="1">
    <source>
        <dbReference type="SAM" id="Phobius"/>
    </source>
</evidence>